<reference evidence="2" key="1">
    <citation type="journal article" date="2017" name="Nat. Ecol. Evol.">
        <title>Genome expansion and lineage-specific genetic innovations in the forest pathogenic fungi Armillaria.</title>
        <authorList>
            <person name="Sipos G."/>
            <person name="Prasanna A.N."/>
            <person name="Walter M.C."/>
            <person name="O'Connor E."/>
            <person name="Balint B."/>
            <person name="Krizsan K."/>
            <person name="Kiss B."/>
            <person name="Hess J."/>
            <person name="Varga T."/>
            <person name="Slot J."/>
            <person name="Riley R."/>
            <person name="Boka B."/>
            <person name="Rigling D."/>
            <person name="Barry K."/>
            <person name="Lee J."/>
            <person name="Mihaltcheva S."/>
            <person name="LaButti K."/>
            <person name="Lipzen A."/>
            <person name="Waldron R."/>
            <person name="Moloney N.M."/>
            <person name="Sperisen C."/>
            <person name="Kredics L."/>
            <person name="Vagvoelgyi C."/>
            <person name="Patrignani A."/>
            <person name="Fitzpatrick D."/>
            <person name="Nagy I."/>
            <person name="Doyle S."/>
            <person name="Anderson J.B."/>
            <person name="Grigoriev I.V."/>
            <person name="Gueldener U."/>
            <person name="Muensterkoetter M."/>
            <person name="Nagy L.G."/>
        </authorList>
    </citation>
    <scope>NUCLEOTIDE SEQUENCE [LARGE SCALE GENOMIC DNA]</scope>
    <source>
        <strain evidence="2">Ar21-2</strain>
    </source>
</reference>
<dbReference type="EMBL" id="KZ293707">
    <property type="protein sequence ID" value="PBK83363.1"/>
    <property type="molecule type" value="Genomic_DNA"/>
</dbReference>
<accession>A0A2H3D4V7</accession>
<keyword evidence="2" id="KW-1185">Reference proteome</keyword>
<protein>
    <submittedName>
        <fullName evidence="1">Uncharacterized protein</fullName>
    </submittedName>
</protein>
<dbReference type="Proteomes" id="UP000217790">
    <property type="component" value="Unassembled WGS sequence"/>
</dbReference>
<dbReference type="AlphaFoldDB" id="A0A2H3D4V7"/>
<gene>
    <name evidence="1" type="ORF">ARMGADRAFT_675655</name>
</gene>
<dbReference type="OrthoDB" id="3253976at2759"/>
<proteinExistence type="predicted"/>
<name>A0A2H3D4V7_ARMGA</name>
<evidence type="ECO:0000313" key="2">
    <source>
        <dbReference type="Proteomes" id="UP000217790"/>
    </source>
</evidence>
<sequence length="131" mass="15208">MANIIRSTRPGSHWTTNDLEAYNIVVREQNEAEREYFLWRTSSRLSRSCRLSSARVRNRQTRCGTELTSQALEFGRRHGGRGRVDCGRFVAELLRVLGYEMRGTVVCTPRSIRFLMCGLSRELCCRMKVRC</sequence>
<dbReference type="InParanoid" id="A0A2H3D4V7"/>
<organism evidence="1 2">
    <name type="scientific">Armillaria gallica</name>
    <name type="common">Bulbous honey fungus</name>
    <name type="synonym">Armillaria bulbosa</name>
    <dbReference type="NCBI Taxonomy" id="47427"/>
    <lineage>
        <taxon>Eukaryota</taxon>
        <taxon>Fungi</taxon>
        <taxon>Dikarya</taxon>
        <taxon>Basidiomycota</taxon>
        <taxon>Agaricomycotina</taxon>
        <taxon>Agaricomycetes</taxon>
        <taxon>Agaricomycetidae</taxon>
        <taxon>Agaricales</taxon>
        <taxon>Marasmiineae</taxon>
        <taxon>Physalacriaceae</taxon>
        <taxon>Armillaria</taxon>
    </lineage>
</organism>
<evidence type="ECO:0000313" key="1">
    <source>
        <dbReference type="EMBL" id="PBK83363.1"/>
    </source>
</evidence>